<reference evidence="1 2" key="1">
    <citation type="journal article" date="2019" name="Philos. Trans. R. Soc. Lond., B, Biol. Sci.">
        <title>Ant behaviour and brain gene expression of defending hosts depend on the ecological success of the intruding social parasite.</title>
        <authorList>
            <person name="Kaur R."/>
            <person name="Stoldt M."/>
            <person name="Jongepier E."/>
            <person name="Feldmeyer B."/>
            <person name="Menzel F."/>
            <person name="Bornberg-Bauer E."/>
            <person name="Foitzik S."/>
        </authorList>
    </citation>
    <scope>NUCLEOTIDE SEQUENCE [LARGE SCALE GENOMIC DNA]</scope>
    <source>
        <tissue evidence="1">Whole body</tissue>
    </source>
</reference>
<organism evidence="1 2">
    <name type="scientific">Temnothorax longispinosus</name>
    <dbReference type="NCBI Taxonomy" id="300112"/>
    <lineage>
        <taxon>Eukaryota</taxon>
        <taxon>Metazoa</taxon>
        <taxon>Ecdysozoa</taxon>
        <taxon>Arthropoda</taxon>
        <taxon>Hexapoda</taxon>
        <taxon>Insecta</taxon>
        <taxon>Pterygota</taxon>
        <taxon>Neoptera</taxon>
        <taxon>Endopterygota</taxon>
        <taxon>Hymenoptera</taxon>
        <taxon>Apocrita</taxon>
        <taxon>Aculeata</taxon>
        <taxon>Formicoidea</taxon>
        <taxon>Formicidae</taxon>
        <taxon>Myrmicinae</taxon>
        <taxon>Temnothorax</taxon>
    </lineage>
</organism>
<proteinExistence type="predicted"/>
<feature type="non-terminal residue" evidence="1">
    <location>
        <position position="1"/>
    </location>
</feature>
<evidence type="ECO:0000313" key="2">
    <source>
        <dbReference type="Proteomes" id="UP000310200"/>
    </source>
</evidence>
<evidence type="ECO:0000313" key="1">
    <source>
        <dbReference type="EMBL" id="TGZ47927.1"/>
    </source>
</evidence>
<comment type="caution">
    <text evidence="1">The sequence shown here is derived from an EMBL/GenBank/DDBJ whole genome shotgun (WGS) entry which is preliminary data.</text>
</comment>
<keyword evidence="2" id="KW-1185">Reference proteome</keyword>
<protein>
    <submittedName>
        <fullName evidence="1">Uncharacterized protein</fullName>
    </submittedName>
</protein>
<dbReference type="Proteomes" id="UP000310200">
    <property type="component" value="Unassembled WGS sequence"/>
</dbReference>
<sequence>PSPARVFGDTCACKLDCTRTSAVAQYNVQKEMSECGLRIGSPIDCSDCRYSDCRIHGGWNLKRFCHPARNRRKSETDCIYVGYVPTTIPFAAGQMDSNLTFAVTEFFRTLHPECHRGGTNQPPKCTQQHHYHFTCQHREVCFVTVLFVPVCLTERVALLPFGGLTFWQARRAMKICNLSVDHLGYYNECACYKSIHCFRVGIVLHSLPAQQENSQRRFEWKRDSITSFSDHFVTRA</sequence>
<feature type="non-terminal residue" evidence="1">
    <location>
        <position position="236"/>
    </location>
</feature>
<name>A0A4S2KJC5_9HYME</name>
<dbReference type="EMBL" id="QBLH01002623">
    <property type="protein sequence ID" value="TGZ47927.1"/>
    <property type="molecule type" value="Genomic_DNA"/>
</dbReference>
<gene>
    <name evidence="1" type="ORF">DBV15_07602</name>
</gene>
<accession>A0A4S2KJC5</accession>
<dbReference type="AlphaFoldDB" id="A0A4S2KJC5"/>